<evidence type="ECO:0000256" key="3">
    <source>
        <dbReference type="ARBA" id="ARBA00022750"/>
    </source>
</evidence>
<feature type="active site" evidence="6">
    <location>
        <position position="72"/>
    </location>
</feature>
<accession>A0A164T180</accession>
<keyword evidence="2 7" id="KW-0645">Protease</keyword>
<dbReference type="SUPFAM" id="SSF50630">
    <property type="entry name" value="Acid proteases"/>
    <property type="match status" value="1"/>
</dbReference>
<name>A0A164T180_DAUCS</name>
<keyword evidence="3 7" id="KW-0064">Aspartyl protease</keyword>
<dbReference type="InterPro" id="IPR034161">
    <property type="entry name" value="Pepsin-like_plant"/>
</dbReference>
<dbReference type="Gramene" id="KZM86924">
    <property type="protein sequence ID" value="KZM86924"/>
    <property type="gene ID" value="DCAR_024058"/>
</dbReference>
<gene>
    <name evidence="9" type="ORF">DCAR_024058</name>
</gene>
<dbReference type="AlphaFoldDB" id="A0A164T180"/>
<dbReference type="CDD" id="cd05476">
    <property type="entry name" value="pepsin_A_like_plant"/>
    <property type="match status" value="1"/>
</dbReference>
<sequence length="425" mass="46620">MRYCEHNDIIPRVYAIQTQIYFCIGNVTPTQMLVLPLMIQETENKLNFQHNVTLTVSLSVGTPQQNVTMVLDTGSELSWLQCNTTGSGRPVFDPTQSSTYLPINCSSPACTTQTRDFPIPTSCDSNKHCHATLSYADATSSEGNLASDTFNIGASGMPGTIFGCMDSGSTSNSGEDNKTTGLIGMNRGPLSFVSQMNFSKFSYCIPGSDHLGVLVFSDANSTWLKSLNYTPLVQIPNSLPYFDRSAYTVQLRGFKVSEEIIALPNSILKPDHTGAGQTMIDSGTQFTFLLGPAYSAVKNEFLNQTKGNLRELNDPDYAFQGAMDLCYLVPLNQTNLPVLPSITIMFDGAEMNISGDKLLYPVPGEVRDNCSVYCFTFGNSDLLGVEAYIIGHHHQQNLWMEFDLENSRVGIAPIECDIASQRIRS</sequence>
<dbReference type="InterPro" id="IPR032799">
    <property type="entry name" value="TAXi_C"/>
</dbReference>
<dbReference type="GO" id="GO:0006508">
    <property type="term" value="P:proteolysis"/>
    <property type="evidence" value="ECO:0007669"/>
    <property type="project" value="UniProtKB-KW"/>
</dbReference>
<dbReference type="GO" id="GO:0004190">
    <property type="term" value="F:aspartic-type endopeptidase activity"/>
    <property type="evidence" value="ECO:0007669"/>
    <property type="project" value="UniProtKB-KW"/>
</dbReference>
<dbReference type="InterPro" id="IPR021109">
    <property type="entry name" value="Peptidase_aspartic_dom_sf"/>
</dbReference>
<comment type="similarity">
    <text evidence="1 7">Belongs to the peptidase A1 family.</text>
</comment>
<organism evidence="9">
    <name type="scientific">Daucus carota subsp. sativus</name>
    <name type="common">Carrot</name>
    <dbReference type="NCBI Taxonomy" id="79200"/>
    <lineage>
        <taxon>Eukaryota</taxon>
        <taxon>Viridiplantae</taxon>
        <taxon>Streptophyta</taxon>
        <taxon>Embryophyta</taxon>
        <taxon>Tracheophyta</taxon>
        <taxon>Spermatophyta</taxon>
        <taxon>Magnoliopsida</taxon>
        <taxon>eudicotyledons</taxon>
        <taxon>Gunneridae</taxon>
        <taxon>Pentapetalae</taxon>
        <taxon>asterids</taxon>
        <taxon>campanulids</taxon>
        <taxon>Apiales</taxon>
        <taxon>Apiaceae</taxon>
        <taxon>Apioideae</taxon>
        <taxon>Scandiceae</taxon>
        <taxon>Daucinae</taxon>
        <taxon>Daucus</taxon>
        <taxon>Daucus sect. Daucus</taxon>
    </lineage>
</organism>
<evidence type="ECO:0000259" key="8">
    <source>
        <dbReference type="PROSITE" id="PS51767"/>
    </source>
</evidence>
<dbReference type="OMA" id="RIVFGCM"/>
<evidence type="ECO:0000256" key="4">
    <source>
        <dbReference type="ARBA" id="ARBA00022801"/>
    </source>
</evidence>
<dbReference type="Pfam" id="PF14541">
    <property type="entry name" value="TAXi_C"/>
    <property type="match status" value="1"/>
</dbReference>
<evidence type="ECO:0000256" key="2">
    <source>
        <dbReference type="ARBA" id="ARBA00022670"/>
    </source>
</evidence>
<keyword evidence="5" id="KW-0325">Glycoprotein</keyword>
<protein>
    <recommendedName>
        <fullName evidence="8">Peptidase A1 domain-containing protein</fullName>
    </recommendedName>
</protein>
<evidence type="ECO:0000256" key="5">
    <source>
        <dbReference type="ARBA" id="ARBA00023180"/>
    </source>
</evidence>
<evidence type="ECO:0000313" key="9">
    <source>
        <dbReference type="EMBL" id="KZM86924.1"/>
    </source>
</evidence>
<dbReference type="InterPro" id="IPR033121">
    <property type="entry name" value="PEPTIDASE_A1"/>
</dbReference>
<dbReference type="InterPro" id="IPR032861">
    <property type="entry name" value="TAXi_N"/>
</dbReference>
<reference evidence="9" key="1">
    <citation type="journal article" date="2016" name="Nat. Genet.">
        <title>A high-quality carrot genome assembly provides new insights into carotenoid accumulation and asterid genome evolution.</title>
        <authorList>
            <person name="Iorizzo M."/>
            <person name="Ellison S."/>
            <person name="Senalik D."/>
            <person name="Zeng P."/>
            <person name="Satapoomin P."/>
            <person name="Huang J."/>
            <person name="Bowman M."/>
            <person name="Iovene M."/>
            <person name="Sanseverino W."/>
            <person name="Cavagnaro P."/>
            <person name="Yildiz M."/>
            <person name="Macko-Podgorni A."/>
            <person name="Moranska E."/>
            <person name="Grzebelus E."/>
            <person name="Grzebelus D."/>
            <person name="Ashrafi H."/>
            <person name="Zheng Z."/>
            <person name="Cheng S."/>
            <person name="Spooner D."/>
            <person name="Van Deynze A."/>
            <person name="Simon P."/>
        </authorList>
    </citation>
    <scope>NUCLEOTIDE SEQUENCE [LARGE SCALE GENOMIC DNA]</scope>
    <source>
        <tissue evidence="9">Leaf</tissue>
    </source>
</reference>
<evidence type="ECO:0000256" key="1">
    <source>
        <dbReference type="ARBA" id="ARBA00007447"/>
    </source>
</evidence>
<dbReference type="PROSITE" id="PS51767">
    <property type="entry name" value="PEPTIDASE_A1"/>
    <property type="match status" value="1"/>
</dbReference>
<evidence type="ECO:0000256" key="7">
    <source>
        <dbReference type="RuleBase" id="RU000454"/>
    </source>
</evidence>
<dbReference type="PANTHER" id="PTHR47965:SF77">
    <property type="entry name" value="ASPARTIC PROTEINASE PCS1"/>
    <property type="match status" value="1"/>
</dbReference>
<dbReference type="PRINTS" id="PR00792">
    <property type="entry name" value="PEPSIN"/>
</dbReference>
<dbReference type="PANTHER" id="PTHR47965">
    <property type="entry name" value="ASPARTYL PROTEASE-RELATED"/>
    <property type="match status" value="1"/>
</dbReference>
<dbReference type="Gene3D" id="2.40.70.10">
    <property type="entry name" value="Acid Proteases"/>
    <property type="match status" value="2"/>
</dbReference>
<dbReference type="InterPro" id="IPR001969">
    <property type="entry name" value="Aspartic_peptidase_AS"/>
</dbReference>
<dbReference type="FunFam" id="2.40.70.10:FF:000073">
    <property type="entry name" value="Aspartic proteinase PCS1"/>
    <property type="match status" value="1"/>
</dbReference>
<evidence type="ECO:0000256" key="6">
    <source>
        <dbReference type="PIRSR" id="PIRSR601461-1"/>
    </source>
</evidence>
<feature type="domain" description="Peptidase A1" evidence="8">
    <location>
        <begin position="54"/>
        <end position="412"/>
    </location>
</feature>
<dbReference type="InterPro" id="IPR001461">
    <property type="entry name" value="Aspartic_peptidase_A1"/>
</dbReference>
<dbReference type="Pfam" id="PF14543">
    <property type="entry name" value="TAXi_N"/>
    <property type="match status" value="1"/>
</dbReference>
<feature type="active site" evidence="6">
    <location>
        <position position="281"/>
    </location>
</feature>
<proteinExistence type="inferred from homology"/>
<comment type="caution">
    <text evidence="9">The sequence shown here is derived from an EMBL/GenBank/DDBJ whole genome shotgun (WGS) entry which is preliminary data.</text>
</comment>
<dbReference type="PROSITE" id="PS00141">
    <property type="entry name" value="ASP_PROTEASE"/>
    <property type="match status" value="1"/>
</dbReference>
<keyword evidence="4 7" id="KW-0378">Hydrolase</keyword>
<dbReference type="EMBL" id="LNRQ01000007">
    <property type="protein sequence ID" value="KZM86924.1"/>
    <property type="molecule type" value="Genomic_DNA"/>
</dbReference>